<reference evidence="1 2" key="1">
    <citation type="submission" date="2017-09" db="EMBL/GenBank/DDBJ databases">
        <title>Large-scale bioinformatics analysis of Bacillus genomes uncovers conserved roles of natural products in bacterial physiology.</title>
        <authorList>
            <consortium name="Agbiome Team Llc"/>
            <person name="Bleich R.M."/>
            <person name="Grubbs K.J."/>
            <person name="Santa Maria K.C."/>
            <person name="Allen S.E."/>
            <person name="Farag S."/>
            <person name="Shank E.A."/>
            <person name="Bowers A."/>
        </authorList>
    </citation>
    <scope>NUCLEOTIDE SEQUENCE [LARGE SCALE GENOMIC DNA]</scope>
    <source>
        <strain evidence="1 2">AFS089089</strain>
    </source>
</reference>
<dbReference type="AlphaFoldDB" id="A0A9X6TJL7"/>
<dbReference type="EMBL" id="NVNL01000048">
    <property type="protein sequence ID" value="PEA87479.1"/>
    <property type="molecule type" value="Genomic_DNA"/>
</dbReference>
<name>A0A9X6TJL7_BACTU</name>
<dbReference type="Proteomes" id="UP000220702">
    <property type="component" value="Unassembled WGS sequence"/>
</dbReference>
<dbReference type="SUPFAM" id="SSF56235">
    <property type="entry name" value="N-terminal nucleophile aminohydrolases (Ntn hydrolases)"/>
    <property type="match status" value="1"/>
</dbReference>
<dbReference type="InterPro" id="IPR029055">
    <property type="entry name" value="Ntn_hydrolases_N"/>
</dbReference>
<organism evidence="1 2">
    <name type="scientific">Bacillus thuringiensis</name>
    <dbReference type="NCBI Taxonomy" id="1428"/>
    <lineage>
        <taxon>Bacteria</taxon>
        <taxon>Bacillati</taxon>
        <taxon>Bacillota</taxon>
        <taxon>Bacilli</taxon>
        <taxon>Bacillales</taxon>
        <taxon>Bacillaceae</taxon>
        <taxon>Bacillus</taxon>
        <taxon>Bacillus cereus group</taxon>
    </lineage>
</organism>
<evidence type="ECO:0000313" key="1">
    <source>
        <dbReference type="EMBL" id="PEA87479.1"/>
    </source>
</evidence>
<proteinExistence type="predicted"/>
<comment type="caution">
    <text evidence="1">The sequence shown here is derived from an EMBL/GenBank/DDBJ whole genome shotgun (WGS) entry which is preliminary data.</text>
</comment>
<dbReference type="Gene3D" id="3.60.20.10">
    <property type="entry name" value="Glutamine Phosphoribosylpyrophosphate, subunit 1, domain 1"/>
    <property type="match status" value="1"/>
</dbReference>
<protein>
    <submittedName>
        <fullName evidence="1">Uncharacterized protein</fullName>
    </submittedName>
</protein>
<sequence length="238" mass="27505">MTLIAGIILPDGILMMSDTRTLENNFFVHNEDARKITFITSHTLLASAGFETVNYTAQVLRQTLYGKKRLTRDNIRTLIQDLYQQVNLYHHVERDDNQPLGHILLGEFDPCKNEYTLRVNTGEGHELFSKYKDYKQLKDVVLIGSNHEIRETVKQQIQHFLDSISLNQEGAPRRIAEFCHNIFKQQAAIHHGINDKLYCIHLTTRNGLPAADTFLRDEIGKVHPLNPNEDSRDIHYEN</sequence>
<gene>
    <name evidence="1" type="ORF">CON71_23985</name>
</gene>
<dbReference type="RefSeq" id="WP_098902386.1">
    <property type="nucleotide sequence ID" value="NZ_NVNL01000048.1"/>
</dbReference>
<evidence type="ECO:0000313" key="2">
    <source>
        <dbReference type="Proteomes" id="UP000220702"/>
    </source>
</evidence>
<accession>A0A9X6TJL7</accession>